<dbReference type="EMBL" id="JAEQBW010000003">
    <property type="protein sequence ID" value="MBK6265390.1"/>
    <property type="molecule type" value="Genomic_DNA"/>
</dbReference>
<evidence type="ECO:0000313" key="2">
    <source>
        <dbReference type="Proteomes" id="UP000611723"/>
    </source>
</evidence>
<reference evidence="1" key="1">
    <citation type="submission" date="2021-01" db="EMBL/GenBank/DDBJ databases">
        <title>Marivirga aurantiaca sp. nov., isolated from intertidal surface sediments.</title>
        <authorList>
            <person name="Zhang M."/>
        </authorList>
    </citation>
    <scope>NUCLEOTIDE SEQUENCE</scope>
    <source>
        <strain evidence="1">S37H4</strain>
    </source>
</reference>
<name>A0A935C8A2_9BACT</name>
<sequence length="101" mass="11284">MKDRNAMKTISQRLEEIKSDGYTVDFQFDESEGVLKSDSNQYTADKIEIVNEFRFEGPSNPDDMSILYLIQTNDGTKGSIVDGYGISGSPELAEFLMKADS</sequence>
<keyword evidence="2" id="KW-1185">Reference proteome</keyword>
<gene>
    <name evidence="1" type="ORF">JKA74_10110</name>
</gene>
<comment type="caution">
    <text evidence="1">The sequence shown here is derived from an EMBL/GenBank/DDBJ whole genome shotgun (WGS) entry which is preliminary data.</text>
</comment>
<protein>
    <recommendedName>
        <fullName evidence="3">Phosphoribosylpyrophosphate synthetase</fullName>
    </recommendedName>
</protein>
<evidence type="ECO:0008006" key="3">
    <source>
        <dbReference type="Google" id="ProtNLM"/>
    </source>
</evidence>
<accession>A0A935C8A2</accession>
<proteinExistence type="predicted"/>
<dbReference type="Proteomes" id="UP000611723">
    <property type="component" value="Unassembled WGS sequence"/>
</dbReference>
<organism evidence="1 2">
    <name type="scientific">Marivirga aurantiaca</name>
    <dbReference type="NCBI Taxonomy" id="2802615"/>
    <lineage>
        <taxon>Bacteria</taxon>
        <taxon>Pseudomonadati</taxon>
        <taxon>Bacteroidota</taxon>
        <taxon>Cytophagia</taxon>
        <taxon>Cytophagales</taxon>
        <taxon>Marivirgaceae</taxon>
        <taxon>Marivirga</taxon>
    </lineage>
</organism>
<dbReference type="AlphaFoldDB" id="A0A935C8A2"/>
<evidence type="ECO:0000313" key="1">
    <source>
        <dbReference type="EMBL" id="MBK6265390.1"/>
    </source>
</evidence>
<dbReference type="RefSeq" id="WP_201431054.1">
    <property type="nucleotide sequence ID" value="NZ_JAEQBW010000003.1"/>
</dbReference>